<evidence type="ECO:0000256" key="1">
    <source>
        <dbReference type="SAM" id="MobiDB-lite"/>
    </source>
</evidence>
<proteinExistence type="predicted"/>
<dbReference type="AlphaFoldDB" id="A0A5J4XA25"/>
<gene>
    <name evidence="2" type="ORF">EZS28_001099</name>
</gene>
<comment type="caution">
    <text evidence="2">The sequence shown here is derived from an EMBL/GenBank/DDBJ whole genome shotgun (WGS) entry which is preliminary data.</text>
</comment>
<reference evidence="2 3" key="1">
    <citation type="submission" date="2019-03" db="EMBL/GenBank/DDBJ databases">
        <title>Single cell metagenomics reveals metabolic interactions within the superorganism composed of flagellate Streblomastix strix and complex community of Bacteroidetes bacteria on its surface.</title>
        <authorList>
            <person name="Treitli S.C."/>
            <person name="Kolisko M."/>
            <person name="Husnik F."/>
            <person name="Keeling P."/>
            <person name="Hampl V."/>
        </authorList>
    </citation>
    <scope>NUCLEOTIDE SEQUENCE [LARGE SCALE GENOMIC DNA]</scope>
    <source>
        <strain evidence="2">ST1C</strain>
    </source>
</reference>
<sequence>MMKQRKGGSASIAAIARAIEDKEIKIRQTQAMSQKEKELIQQTKIKQSNQFRAQRLIVAFQREVVSKGKQFRDAQISAMKSGRQREEQIEQAEQQEKEKRQQEKKQRLIDEKRRKQKEEKEQDKQVLQLKDKIKEQGDIEQGKEKVKSLSADQSERKTDKIETTSSQSRAHSQPSQLQPQNSYPSIPQAEKFKFSSEFVSQQQMLSKQLQKMQDQAYANNDFIQKKRKVFQIRKGIDENEYFRVKAQMAQAELLKKEHFAAIVERQSDVYFEREKERLLKLGFVRQDQQKQRLE</sequence>
<feature type="compositionally biased region" description="Basic and acidic residues" evidence="1">
    <location>
        <begin position="83"/>
        <end position="162"/>
    </location>
</feature>
<dbReference type="Proteomes" id="UP000324800">
    <property type="component" value="Unassembled WGS sequence"/>
</dbReference>
<organism evidence="2 3">
    <name type="scientific">Streblomastix strix</name>
    <dbReference type="NCBI Taxonomy" id="222440"/>
    <lineage>
        <taxon>Eukaryota</taxon>
        <taxon>Metamonada</taxon>
        <taxon>Preaxostyla</taxon>
        <taxon>Oxymonadida</taxon>
        <taxon>Streblomastigidae</taxon>
        <taxon>Streblomastix</taxon>
    </lineage>
</organism>
<name>A0A5J4XA25_9EUKA</name>
<feature type="compositionally biased region" description="Polar residues" evidence="1">
    <location>
        <begin position="163"/>
        <end position="185"/>
    </location>
</feature>
<accession>A0A5J4XA25</accession>
<evidence type="ECO:0000313" key="2">
    <source>
        <dbReference type="EMBL" id="KAA6403379.1"/>
    </source>
</evidence>
<dbReference type="EMBL" id="SNRW01000107">
    <property type="protein sequence ID" value="KAA6403379.1"/>
    <property type="molecule type" value="Genomic_DNA"/>
</dbReference>
<feature type="region of interest" description="Disordered" evidence="1">
    <location>
        <begin position="69"/>
        <end position="187"/>
    </location>
</feature>
<protein>
    <submittedName>
        <fullName evidence="2">Uncharacterized protein</fullName>
    </submittedName>
</protein>
<evidence type="ECO:0000313" key="3">
    <source>
        <dbReference type="Proteomes" id="UP000324800"/>
    </source>
</evidence>